<dbReference type="Pfam" id="PF06986">
    <property type="entry name" value="F_T4SS_TraN"/>
    <property type="match status" value="2"/>
</dbReference>
<gene>
    <name evidence="1" type="ORF">FH063_002459</name>
</gene>
<dbReference type="RefSeq" id="WP_149650985.1">
    <property type="nucleotide sequence ID" value="NZ_VEWN01000013.1"/>
</dbReference>
<dbReference type="AlphaFoldDB" id="A0A5B0KMH3"/>
<comment type="caution">
    <text evidence="1">The sequence shown here is derived from an EMBL/GenBank/DDBJ whole genome shotgun (WGS) entry which is preliminary data.</text>
</comment>
<accession>A0A5B0KMH3</accession>
<evidence type="ECO:0000313" key="2">
    <source>
        <dbReference type="Proteomes" id="UP000325333"/>
    </source>
</evidence>
<dbReference type="NCBIfam" id="NF011458">
    <property type="entry name" value="PRK14876.1"/>
    <property type="match status" value="1"/>
</dbReference>
<dbReference type="EMBL" id="VEWN01000013">
    <property type="protein sequence ID" value="KAA1053877.1"/>
    <property type="molecule type" value="Genomic_DNA"/>
</dbReference>
<dbReference type="InterPro" id="IPR014121">
    <property type="entry name" value="TraN_Ftype"/>
</dbReference>
<sequence>MKSLRSSWLAQPITAIIVSAMLTVQFASVALADPIAVGAAAGRATGSSLPNVNDLFSAQPDGQVTLWPNASKPLSLSSGEVFPGSAGQNTEIIQGLYGNETSMRQAGTAAHMRLQMEQSRTGDAYRTVVGSTGASRPDLANDPVWNQSDFAWNNLPADFQDCSTETTFSKGSFAAHVPDYKTCERVADETRQCTLIHTYKTGIIDHKSGPLNLSSCGPGCLHVWIGTVGDNYWAGNCSIFEEAISVDVFNPDALLSATIEYAKWDDYMQILINKQKVWSGPNNNFPPETAGQCELANSWALNPNVDVTSYFKTKGPLEFRTRTSVTGKGEGYARIKVMYDPSKILAVDEYSPPDCERSVKGMADKFCTGTYQCLDMPSISNWGQTCTTDSEGIETCTPDDEPADKCAIIDGIEMCESRMPSIHPGLSPLCRKASVSAKCEFWKGPMDCWTDAQGNQQCPTNAGTETNSCAALEGNPGCGFIKSGCVGNAQGASGQCYVREETWDCGYDRQVPTVTRSSQTSCPGPIRCMGTDCVNPQADQSGDFARAAATLQAARFMAMDADCGEDTIEANRTCEVFKGEAKSCKKAVGGIVDCCSSPSTTSLGDYISLVLAVGKLDSAVSALDKSNALRGAWQSLSEPISNAWTEINKPFVQGWENIWGGTESVASDAASQTLLSTVQQEILNQVGEWTAQIFGDAAANSLFSVAETGASAFAGGTAQGSLQLGGGQAIIGTALGWIMWAYMIYQITMILIQIIWACEESEFELNAMKQLKNCHHVGSYCHTSVAGACIEKRESYCCFNSPLSRIIQEQARPQLSLPWGEPKSPNCRGISTEEIQAIDWSRVNLDEWLGILAETGHLPTESNVNIEKLTGAGSQLNLGTRIDASERAKERVGTVNVDKARQDATTNLKAQPLPGRVF</sequence>
<reference evidence="1 2" key="1">
    <citation type="submission" date="2019-07" db="EMBL/GenBank/DDBJ databases">
        <title>Genome sequencing of the stress-tolerant strain Azospirillum brasilense Az19.</title>
        <authorList>
            <person name="Maroniche G.A."/>
            <person name="Garcia J.E."/>
            <person name="Pagnussat L."/>
            <person name="Amenta M."/>
            <person name="Creus C.M."/>
        </authorList>
    </citation>
    <scope>NUCLEOTIDE SEQUENCE [LARGE SCALE GENOMIC DNA]</scope>
    <source>
        <strain evidence="1 2">Az19</strain>
    </source>
</reference>
<organism evidence="1 2">
    <name type="scientific">Azospirillum argentinense</name>
    <dbReference type="NCBI Taxonomy" id="2970906"/>
    <lineage>
        <taxon>Bacteria</taxon>
        <taxon>Pseudomonadati</taxon>
        <taxon>Pseudomonadota</taxon>
        <taxon>Alphaproteobacteria</taxon>
        <taxon>Rhodospirillales</taxon>
        <taxon>Azospirillaceae</taxon>
        <taxon>Azospirillum</taxon>
    </lineage>
</organism>
<protein>
    <recommendedName>
        <fullName evidence="3">Conjugal transfer mating pair stabilization protein TraN</fullName>
    </recommendedName>
</protein>
<name>A0A5B0KMH3_9PROT</name>
<evidence type="ECO:0008006" key="3">
    <source>
        <dbReference type="Google" id="ProtNLM"/>
    </source>
</evidence>
<dbReference type="Proteomes" id="UP000325333">
    <property type="component" value="Unassembled WGS sequence"/>
</dbReference>
<proteinExistence type="predicted"/>
<evidence type="ECO:0000313" key="1">
    <source>
        <dbReference type="EMBL" id="KAA1053877.1"/>
    </source>
</evidence>